<evidence type="ECO:0000313" key="9">
    <source>
        <dbReference type="Proteomes" id="UP000177941"/>
    </source>
</evidence>
<dbReference type="GO" id="GO:0003729">
    <property type="term" value="F:mRNA binding"/>
    <property type="evidence" value="ECO:0007669"/>
    <property type="project" value="InterPro"/>
</dbReference>
<dbReference type="SUPFAM" id="SSF54786">
    <property type="entry name" value="YcfA/nrd intein domain"/>
    <property type="match status" value="1"/>
</dbReference>
<name>A0A1G1XC03_9BACT</name>
<sequence>MPRLAPLPYKKFERFLLYIGCTFERQKGSHKVYSKAGLSRPIIVPTYKLLPVMIIKNNLRTLGLSQKQYFEILKKL</sequence>
<evidence type="ECO:0000256" key="1">
    <source>
        <dbReference type="ARBA" id="ARBA00006620"/>
    </source>
</evidence>
<dbReference type="GO" id="GO:0004519">
    <property type="term" value="F:endonuclease activity"/>
    <property type="evidence" value="ECO:0007669"/>
    <property type="project" value="UniProtKB-KW"/>
</dbReference>
<comment type="caution">
    <text evidence="8">The sequence shown here is derived from an EMBL/GenBank/DDBJ whole genome shotgun (WGS) entry which is preliminary data.</text>
</comment>
<keyword evidence="4" id="KW-0255">Endonuclease</keyword>
<keyword evidence="6" id="KW-0694">RNA-binding</keyword>
<dbReference type="Proteomes" id="UP000177941">
    <property type="component" value="Unassembled WGS sequence"/>
</dbReference>
<organism evidence="8 9">
    <name type="scientific">Candidatus Andersenbacteria bacterium RIFCSPHIGHO2_12_FULL_45_11b</name>
    <dbReference type="NCBI Taxonomy" id="1797282"/>
    <lineage>
        <taxon>Bacteria</taxon>
        <taxon>Candidatus Anderseniibacteriota</taxon>
    </lineage>
</organism>
<dbReference type="EMBL" id="MHHS01000008">
    <property type="protein sequence ID" value="OGY37366.1"/>
    <property type="molecule type" value="Genomic_DNA"/>
</dbReference>
<evidence type="ECO:0000256" key="3">
    <source>
        <dbReference type="ARBA" id="ARBA00022722"/>
    </source>
</evidence>
<gene>
    <name evidence="8" type="ORF">A3E36_02985</name>
</gene>
<evidence type="ECO:0000256" key="5">
    <source>
        <dbReference type="ARBA" id="ARBA00022801"/>
    </source>
</evidence>
<keyword evidence="5" id="KW-0378">Hydrolase</keyword>
<evidence type="ECO:0000256" key="4">
    <source>
        <dbReference type="ARBA" id="ARBA00022759"/>
    </source>
</evidence>
<keyword evidence="3" id="KW-0540">Nuclease</keyword>
<keyword evidence="7" id="KW-0346">Stress response</keyword>
<evidence type="ECO:0000313" key="8">
    <source>
        <dbReference type="EMBL" id="OGY37366.1"/>
    </source>
</evidence>
<proteinExistence type="inferred from homology"/>
<keyword evidence="2" id="KW-1277">Toxin-antitoxin system</keyword>
<dbReference type="AlphaFoldDB" id="A0A1G1XC03"/>
<dbReference type="InterPro" id="IPR038570">
    <property type="entry name" value="HicA_sf"/>
</dbReference>
<evidence type="ECO:0000256" key="7">
    <source>
        <dbReference type="ARBA" id="ARBA00023016"/>
    </source>
</evidence>
<reference evidence="8 9" key="1">
    <citation type="journal article" date="2016" name="Nat. Commun.">
        <title>Thousands of microbial genomes shed light on interconnected biogeochemical processes in an aquifer system.</title>
        <authorList>
            <person name="Anantharaman K."/>
            <person name="Brown C.T."/>
            <person name="Hug L.A."/>
            <person name="Sharon I."/>
            <person name="Castelle C.J."/>
            <person name="Probst A.J."/>
            <person name="Thomas B.C."/>
            <person name="Singh A."/>
            <person name="Wilkins M.J."/>
            <person name="Karaoz U."/>
            <person name="Brodie E.L."/>
            <person name="Williams K.H."/>
            <person name="Hubbard S.S."/>
            <person name="Banfield J.F."/>
        </authorList>
    </citation>
    <scope>NUCLEOTIDE SEQUENCE [LARGE SCALE GENOMIC DNA]</scope>
</reference>
<evidence type="ECO:0008006" key="10">
    <source>
        <dbReference type="Google" id="ProtNLM"/>
    </source>
</evidence>
<evidence type="ECO:0000256" key="6">
    <source>
        <dbReference type="ARBA" id="ARBA00022884"/>
    </source>
</evidence>
<dbReference type="InterPro" id="IPR012933">
    <property type="entry name" value="HicA_mRNA_interferase"/>
</dbReference>
<protein>
    <recommendedName>
        <fullName evidence="10">Addiction module toxin, HicA family</fullName>
    </recommendedName>
</protein>
<comment type="similarity">
    <text evidence="1">Belongs to the HicA mRNA interferase family.</text>
</comment>
<evidence type="ECO:0000256" key="2">
    <source>
        <dbReference type="ARBA" id="ARBA00022649"/>
    </source>
</evidence>
<dbReference type="GO" id="GO:0016787">
    <property type="term" value="F:hydrolase activity"/>
    <property type="evidence" value="ECO:0007669"/>
    <property type="project" value="UniProtKB-KW"/>
</dbReference>
<dbReference type="Pfam" id="PF07927">
    <property type="entry name" value="HicA_toxin"/>
    <property type="match status" value="1"/>
</dbReference>
<dbReference type="Gene3D" id="3.30.920.30">
    <property type="entry name" value="Hypothetical protein"/>
    <property type="match status" value="1"/>
</dbReference>
<accession>A0A1G1XC03</accession>